<organism evidence="8">
    <name type="scientific">Dichomitus squalens</name>
    <dbReference type="NCBI Taxonomy" id="114155"/>
    <lineage>
        <taxon>Eukaryota</taxon>
        <taxon>Fungi</taxon>
        <taxon>Dikarya</taxon>
        <taxon>Basidiomycota</taxon>
        <taxon>Agaricomycotina</taxon>
        <taxon>Agaricomycetes</taxon>
        <taxon>Polyporales</taxon>
        <taxon>Polyporaceae</taxon>
        <taxon>Dichomitus</taxon>
    </lineage>
</organism>
<feature type="compositionally biased region" description="Acidic residues" evidence="6">
    <location>
        <begin position="789"/>
        <end position="801"/>
    </location>
</feature>
<evidence type="ECO:0000259" key="7">
    <source>
        <dbReference type="Pfam" id="PF01602"/>
    </source>
</evidence>
<feature type="compositionally biased region" description="Acidic residues" evidence="6">
    <location>
        <begin position="758"/>
        <end position="780"/>
    </location>
</feature>
<evidence type="ECO:0000256" key="6">
    <source>
        <dbReference type="SAM" id="MobiDB-lite"/>
    </source>
</evidence>
<comment type="similarity">
    <text evidence="2">Belongs to the adaptor complexes large subunit family.</text>
</comment>
<feature type="domain" description="Clathrin/coatomer adaptor adaptin-like N-terminal" evidence="7">
    <location>
        <begin position="49"/>
        <end position="599"/>
    </location>
</feature>
<name>A0A4Q9MHX4_9APHY</name>
<dbReference type="OrthoDB" id="10254310at2759"/>
<dbReference type="PANTHER" id="PTHR11134">
    <property type="entry name" value="ADAPTOR COMPLEX SUBUNIT BETA FAMILY MEMBER"/>
    <property type="match status" value="1"/>
</dbReference>
<feature type="compositionally biased region" description="Low complexity" evidence="6">
    <location>
        <begin position="705"/>
        <end position="718"/>
    </location>
</feature>
<keyword evidence="3" id="KW-0813">Transport</keyword>
<dbReference type="AlphaFoldDB" id="A0A4Q9MHX4"/>
<evidence type="ECO:0000256" key="1">
    <source>
        <dbReference type="ARBA" id="ARBA00004308"/>
    </source>
</evidence>
<dbReference type="SUPFAM" id="SSF48371">
    <property type="entry name" value="ARM repeat"/>
    <property type="match status" value="1"/>
</dbReference>
<comment type="subcellular location">
    <subcellularLocation>
        <location evidence="1">Endomembrane system</location>
    </subcellularLocation>
</comment>
<dbReference type="InterPro" id="IPR011989">
    <property type="entry name" value="ARM-like"/>
</dbReference>
<dbReference type="Gene3D" id="1.25.10.10">
    <property type="entry name" value="Leucine-rich Repeat Variant"/>
    <property type="match status" value="1"/>
</dbReference>
<proteinExistence type="inferred from homology"/>
<dbReference type="InterPro" id="IPR026740">
    <property type="entry name" value="AP3_beta"/>
</dbReference>
<dbReference type="InterPro" id="IPR002553">
    <property type="entry name" value="Clathrin/coatomer_adapt-like_N"/>
</dbReference>
<keyword evidence="5" id="KW-0472">Membrane</keyword>
<sequence length="810" mass="88930">MAALNLNVLTENAVRLGARLQETLSEQTRDLSLRASGSAYLDNPEEKVKNIRKQLDSNSDREKLEAMKRLLALVSKGRNVSEFFAQVVKNVASHNLEIRKLVYIYLLRYAEQEPDLALLSINTFQKDLSDPNPLIRAMALRVLSGIQVPMIGSIVMLAIKKCAADISPYVRKAAALAIPKLYHLDSTHQPELIKIISTLLKDQSPLSLGSVAIAFEAVCPTRLDLLHQHYRRLCRTLIDMDEWGQVDLINLLIRYARVMLPRPIPATAAGSSLSFDVDSDLKLLITSAEPLLQSNNPAVVLAVARVIYYLAPQNELPKIVPPLLRLLHVSPEVERIVLTNLTITSSALTDILAKSYIAFLVRADDPQRVKKDKVRLLRAVVNPENYPSLLREFICYADDADDDLVADSIQAIGYIARVIPESTQQCLTALMSFIQSKHDVIVANAVLVLKSLVQIRLQQQQDAIAYGALPSTFSPLEIISRLARRLDEIRHPKARACVIWLVGQYAASSAVPDNSNGLTHAGPEGIAPWAPDVLRKTAKSFTQEAPAVKLQIITLAAKLLVLSPADRTIGLLNRYVFSLARYDLNYDVRDRGRMLSALLAGVAPNVLGDSDDVHEDVGGVVLRREQVRLVLFEGKSSAAEEPAATNGTLHSPFAHDDHGRFGSLAAVTGKWAGSDNYLPDWLEEGTESSLRDTEADVPQPPVLTAQSSAARSISSNSARPTPIVLTPTGGGASPAGSFSRQQEGAKAAYMDLDRFYEDTEETEETEESESEESEEDDGDDDRSHQAESSGEESDSDEDESEVEHLQGTAR</sequence>
<dbReference type="InterPro" id="IPR026739">
    <property type="entry name" value="AP_beta"/>
</dbReference>
<dbReference type="PIRSF" id="PIRSF037096">
    <property type="entry name" value="AP3_complex_beta"/>
    <property type="match status" value="1"/>
</dbReference>
<evidence type="ECO:0000256" key="2">
    <source>
        <dbReference type="ARBA" id="ARBA00006613"/>
    </source>
</evidence>
<protein>
    <submittedName>
        <fullName evidence="8">Adaptin N terminal region-domain-containing protein</fullName>
    </submittedName>
</protein>
<evidence type="ECO:0000313" key="8">
    <source>
        <dbReference type="EMBL" id="TBU27074.1"/>
    </source>
</evidence>
<keyword evidence="4" id="KW-0653">Protein transport</keyword>
<dbReference type="GO" id="GO:0030123">
    <property type="term" value="C:AP-3 adaptor complex"/>
    <property type="evidence" value="ECO:0007669"/>
    <property type="project" value="InterPro"/>
</dbReference>
<dbReference type="Pfam" id="PF01602">
    <property type="entry name" value="Adaptin_N"/>
    <property type="match status" value="1"/>
</dbReference>
<dbReference type="Proteomes" id="UP000292957">
    <property type="component" value="Unassembled WGS sequence"/>
</dbReference>
<gene>
    <name evidence="8" type="ORF">BD311DRAFT_666195</name>
</gene>
<evidence type="ECO:0000256" key="5">
    <source>
        <dbReference type="ARBA" id="ARBA00023136"/>
    </source>
</evidence>
<evidence type="ECO:0000256" key="3">
    <source>
        <dbReference type="ARBA" id="ARBA00022448"/>
    </source>
</evidence>
<accession>A0A4Q9MHX4</accession>
<feature type="region of interest" description="Disordered" evidence="6">
    <location>
        <begin position="705"/>
        <end position="810"/>
    </location>
</feature>
<evidence type="ECO:0000256" key="4">
    <source>
        <dbReference type="ARBA" id="ARBA00022927"/>
    </source>
</evidence>
<dbReference type="GO" id="GO:0016192">
    <property type="term" value="P:vesicle-mediated transport"/>
    <property type="evidence" value="ECO:0007669"/>
    <property type="project" value="InterPro"/>
</dbReference>
<dbReference type="InterPro" id="IPR016024">
    <property type="entry name" value="ARM-type_fold"/>
</dbReference>
<reference evidence="8" key="1">
    <citation type="submission" date="2019-01" db="EMBL/GenBank/DDBJ databases">
        <title>Draft genome sequences of three monokaryotic isolates of the white-rot basidiomycete fungus Dichomitus squalens.</title>
        <authorList>
            <consortium name="DOE Joint Genome Institute"/>
            <person name="Lopez S.C."/>
            <person name="Andreopoulos B."/>
            <person name="Pangilinan J."/>
            <person name="Lipzen A."/>
            <person name="Riley R."/>
            <person name="Ahrendt S."/>
            <person name="Ng V."/>
            <person name="Barry K."/>
            <person name="Daum C."/>
            <person name="Grigoriev I.V."/>
            <person name="Hilden K.S."/>
            <person name="Makela M.R."/>
            <person name="de Vries R.P."/>
        </authorList>
    </citation>
    <scope>NUCLEOTIDE SEQUENCE [LARGE SCALE GENOMIC DNA]</scope>
    <source>
        <strain evidence="8">OM18370.1</strain>
    </source>
</reference>
<dbReference type="GO" id="GO:0012505">
    <property type="term" value="C:endomembrane system"/>
    <property type="evidence" value="ECO:0007669"/>
    <property type="project" value="UniProtKB-SubCell"/>
</dbReference>
<dbReference type="GO" id="GO:0006886">
    <property type="term" value="P:intracellular protein transport"/>
    <property type="evidence" value="ECO:0007669"/>
    <property type="project" value="InterPro"/>
</dbReference>
<dbReference type="EMBL" id="ML143437">
    <property type="protein sequence ID" value="TBU27074.1"/>
    <property type="molecule type" value="Genomic_DNA"/>
</dbReference>